<dbReference type="InterPro" id="IPR036396">
    <property type="entry name" value="Cyt_P450_sf"/>
</dbReference>
<evidence type="ECO:0000313" key="1">
    <source>
        <dbReference type="EMBL" id="KAK4743885.1"/>
    </source>
</evidence>
<comment type="caution">
    <text evidence="1">The sequence shown here is derived from an EMBL/GenBank/DDBJ whole genome shotgun (WGS) entry which is preliminary data.</text>
</comment>
<dbReference type="GO" id="GO:0004497">
    <property type="term" value="F:monooxygenase activity"/>
    <property type="evidence" value="ECO:0007669"/>
    <property type="project" value="InterPro"/>
</dbReference>
<dbReference type="PANTHER" id="PTHR24299">
    <property type="entry name" value="CYTOCHROME P450 FAMILY 1"/>
    <property type="match status" value="1"/>
</dbReference>
<evidence type="ECO:0008006" key="3">
    <source>
        <dbReference type="Google" id="ProtNLM"/>
    </source>
</evidence>
<dbReference type="AlphaFoldDB" id="A0AAN7GDU1"/>
<dbReference type="PRINTS" id="PR00463">
    <property type="entry name" value="EP450I"/>
</dbReference>
<gene>
    <name evidence="1" type="ORF">SAY87_010197</name>
</gene>
<accession>A0AAN7GDU1</accession>
<protein>
    <recommendedName>
        <fullName evidence="3">Cytochrome P450</fullName>
    </recommendedName>
</protein>
<keyword evidence="2" id="KW-1185">Reference proteome</keyword>
<dbReference type="GO" id="GO:0005506">
    <property type="term" value="F:iron ion binding"/>
    <property type="evidence" value="ECO:0007669"/>
    <property type="project" value="InterPro"/>
</dbReference>
<dbReference type="Proteomes" id="UP001345219">
    <property type="component" value="Chromosome 9"/>
</dbReference>
<dbReference type="Pfam" id="PF00067">
    <property type="entry name" value="p450"/>
    <property type="match status" value="2"/>
</dbReference>
<organism evidence="1 2">
    <name type="scientific">Trapa incisa</name>
    <dbReference type="NCBI Taxonomy" id="236973"/>
    <lineage>
        <taxon>Eukaryota</taxon>
        <taxon>Viridiplantae</taxon>
        <taxon>Streptophyta</taxon>
        <taxon>Embryophyta</taxon>
        <taxon>Tracheophyta</taxon>
        <taxon>Spermatophyta</taxon>
        <taxon>Magnoliopsida</taxon>
        <taxon>eudicotyledons</taxon>
        <taxon>Gunneridae</taxon>
        <taxon>Pentapetalae</taxon>
        <taxon>rosids</taxon>
        <taxon>malvids</taxon>
        <taxon>Myrtales</taxon>
        <taxon>Lythraceae</taxon>
        <taxon>Trapa</taxon>
    </lineage>
</organism>
<dbReference type="InterPro" id="IPR002401">
    <property type="entry name" value="Cyt_P450_E_grp-I"/>
</dbReference>
<dbReference type="EMBL" id="JAXIOK010000022">
    <property type="protein sequence ID" value="KAK4743885.1"/>
    <property type="molecule type" value="Genomic_DNA"/>
</dbReference>
<proteinExistence type="predicted"/>
<reference evidence="1 2" key="1">
    <citation type="journal article" date="2023" name="Hortic Res">
        <title>Pangenome of water caltrop reveals structural variations and asymmetric subgenome divergence after allopolyploidization.</title>
        <authorList>
            <person name="Zhang X."/>
            <person name="Chen Y."/>
            <person name="Wang L."/>
            <person name="Yuan Y."/>
            <person name="Fang M."/>
            <person name="Shi L."/>
            <person name="Lu R."/>
            <person name="Comes H.P."/>
            <person name="Ma Y."/>
            <person name="Chen Y."/>
            <person name="Huang G."/>
            <person name="Zhou Y."/>
            <person name="Zheng Z."/>
            <person name="Qiu Y."/>
        </authorList>
    </citation>
    <scope>NUCLEOTIDE SEQUENCE [LARGE SCALE GENOMIC DNA]</scope>
    <source>
        <tissue evidence="1">Roots</tissue>
    </source>
</reference>
<evidence type="ECO:0000313" key="2">
    <source>
        <dbReference type="Proteomes" id="UP001345219"/>
    </source>
</evidence>
<dbReference type="SUPFAM" id="SSF48264">
    <property type="entry name" value="Cytochrome P450"/>
    <property type="match status" value="1"/>
</dbReference>
<dbReference type="Gene3D" id="1.10.630.10">
    <property type="entry name" value="Cytochrome P450"/>
    <property type="match status" value="2"/>
</dbReference>
<dbReference type="InterPro" id="IPR001128">
    <property type="entry name" value="Cyt_P450"/>
</dbReference>
<dbReference type="PANTHER" id="PTHR24299:SF59">
    <property type="entry name" value="CYTOCHROME P450 SUPERFAMILY PROTEIN"/>
    <property type="match status" value="1"/>
</dbReference>
<dbReference type="GO" id="GO:0016705">
    <property type="term" value="F:oxidoreductase activity, acting on paired donors, with incorporation or reduction of molecular oxygen"/>
    <property type="evidence" value="ECO:0007669"/>
    <property type="project" value="InterPro"/>
</dbReference>
<name>A0AAN7GDU1_9MYRT</name>
<sequence>MFAELAKTYGPVMTLQLGRIPTVVNSSAQAAREALQTHGLAFSSRTIPGAATAHSHDRLSVGWLPVSSPTWRSLRKIMTLHVFAARRLDSTWTLRRRILEDIIARLRRSVLSGLPVEIAETGFRAVFNFLSMCYREETMFIMEHIKVLIMDMFLASTDSISTTFEWAMAELLRHPG</sequence>
<dbReference type="GO" id="GO:0020037">
    <property type="term" value="F:heme binding"/>
    <property type="evidence" value="ECO:0007669"/>
    <property type="project" value="InterPro"/>
</dbReference>